<dbReference type="InterPro" id="IPR031348">
    <property type="entry name" value="PigL_N"/>
</dbReference>
<accession>A0A093V3S9</accession>
<dbReference type="AlphaFoldDB" id="A0A093V3S9"/>
<dbReference type="GO" id="GO:0004386">
    <property type="term" value="F:helicase activity"/>
    <property type="evidence" value="ECO:0007669"/>
    <property type="project" value="UniProtKB-KW"/>
</dbReference>
<keyword evidence="2" id="KW-0067">ATP-binding</keyword>
<comment type="caution">
    <text evidence="2">The sequence shown here is derived from an EMBL/GenBank/DDBJ whole genome shotgun (WGS) entry which is preliminary data.</text>
</comment>
<evidence type="ECO:0000259" key="1">
    <source>
        <dbReference type="Pfam" id="PF17111"/>
    </source>
</evidence>
<protein>
    <submittedName>
        <fullName evidence="2">ATP-dependent RNA helicase DBP6</fullName>
    </submittedName>
</protein>
<dbReference type="EMBL" id="JPOX01000027">
    <property type="protein sequence ID" value="KFX44629.1"/>
    <property type="molecule type" value="Genomic_DNA"/>
</dbReference>
<evidence type="ECO:0000313" key="2">
    <source>
        <dbReference type="EMBL" id="KFX44629.1"/>
    </source>
</evidence>
<reference evidence="2" key="1">
    <citation type="journal article" date="2014" name="PLoS Genet.">
        <title>Signature Gene Expression Reveals Novel Clues to the Molecular Mechanisms of Dimorphic Transition in Penicillium marneffei.</title>
        <authorList>
            <person name="Yang E."/>
            <person name="Wang G."/>
            <person name="Cai J."/>
            <person name="Woo P.C."/>
            <person name="Lau S.K."/>
            <person name="Yuen K.-Y."/>
            <person name="Chow W.-N."/>
            <person name="Lin X."/>
        </authorList>
    </citation>
    <scope>NUCLEOTIDE SEQUENCE [LARGE SCALE GENOMIC DNA]</scope>
    <source>
        <strain evidence="2">PM1</strain>
    </source>
</reference>
<proteinExistence type="predicted"/>
<name>A0A093V3S9_TALMA</name>
<keyword evidence="2" id="KW-0378">Hydrolase</keyword>
<keyword evidence="2" id="KW-0347">Helicase</keyword>
<gene>
    <name evidence="2" type="ORF">GQ26_0270640</name>
</gene>
<organism evidence="2">
    <name type="scientific">Talaromyces marneffei PM1</name>
    <dbReference type="NCBI Taxonomy" id="1077442"/>
    <lineage>
        <taxon>Eukaryota</taxon>
        <taxon>Fungi</taxon>
        <taxon>Dikarya</taxon>
        <taxon>Ascomycota</taxon>
        <taxon>Pezizomycotina</taxon>
        <taxon>Eurotiomycetes</taxon>
        <taxon>Eurotiomycetidae</taxon>
        <taxon>Eurotiales</taxon>
        <taxon>Trichocomaceae</taxon>
        <taxon>Talaromyces</taxon>
        <taxon>Talaromyces sect. Talaromyces</taxon>
    </lineage>
</organism>
<dbReference type="Pfam" id="PF17111">
    <property type="entry name" value="PigL_N"/>
    <property type="match status" value="1"/>
</dbReference>
<sequence length="196" mass="22650">MDPLSVTASVIAVIQIASVVSTHCMHYIKSARNTKSLILRLIQELGGLQIVLRTLEDLTQRGTHVLQNGEDEDAEEESYLLPTLHKLCQLEYVFEECLRKLEQLERDIVPSSQVSLTKKESFFRALHWPLKEAYMRNIMDDINHYIALFSLALTLDETDNMLEIREKTFETHSMVKLLQSQKEEESRLARSTRLFG</sequence>
<feature type="domain" description="Azaphilone pigments biosynthesis cluster protein L N-terminal" evidence="1">
    <location>
        <begin position="1"/>
        <end position="60"/>
    </location>
</feature>
<keyword evidence="2" id="KW-0547">Nucleotide-binding</keyword>
<dbReference type="HOGENOM" id="CLU_1391056_0_0_1"/>